<name>A0AAD6MVZ6_9EURO</name>
<comment type="caution">
    <text evidence="1">The sequence shown here is derived from an EMBL/GenBank/DDBJ whole genome shotgun (WGS) entry which is preliminary data.</text>
</comment>
<dbReference type="Proteomes" id="UP001215712">
    <property type="component" value="Unassembled WGS sequence"/>
</dbReference>
<evidence type="ECO:0000313" key="1">
    <source>
        <dbReference type="EMBL" id="KAJ5727003.1"/>
    </source>
</evidence>
<dbReference type="SUPFAM" id="SSF52047">
    <property type="entry name" value="RNI-like"/>
    <property type="match status" value="1"/>
</dbReference>
<proteinExistence type="predicted"/>
<protein>
    <submittedName>
        <fullName evidence="1">Uncharacterized protein</fullName>
    </submittedName>
</protein>
<reference evidence="1" key="1">
    <citation type="journal article" date="2023" name="IMA Fungus">
        <title>Comparative genomic study of the Penicillium genus elucidates a diverse pangenome and 15 lateral gene transfer events.</title>
        <authorList>
            <person name="Petersen C."/>
            <person name="Sorensen T."/>
            <person name="Nielsen M.R."/>
            <person name="Sondergaard T.E."/>
            <person name="Sorensen J.L."/>
            <person name="Fitzpatrick D.A."/>
            <person name="Frisvad J.C."/>
            <person name="Nielsen K.L."/>
        </authorList>
    </citation>
    <scope>NUCLEOTIDE SEQUENCE</scope>
    <source>
        <strain evidence="1">IBT 17514</strain>
    </source>
</reference>
<dbReference type="EMBL" id="JAQJAN010000007">
    <property type="protein sequence ID" value="KAJ5727003.1"/>
    <property type="molecule type" value="Genomic_DNA"/>
</dbReference>
<keyword evidence="2" id="KW-1185">Reference proteome</keyword>
<organism evidence="1 2">
    <name type="scientific">Penicillium malachiteum</name>
    <dbReference type="NCBI Taxonomy" id="1324776"/>
    <lineage>
        <taxon>Eukaryota</taxon>
        <taxon>Fungi</taxon>
        <taxon>Dikarya</taxon>
        <taxon>Ascomycota</taxon>
        <taxon>Pezizomycotina</taxon>
        <taxon>Eurotiomycetes</taxon>
        <taxon>Eurotiomycetidae</taxon>
        <taxon>Eurotiales</taxon>
        <taxon>Aspergillaceae</taxon>
        <taxon>Penicillium</taxon>
    </lineage>
</organism>
<sequence length="424" mass="48309">MIPFAARTVFRNVNSPRNSRSKRISTLLPRHNQPFYPFSRPASTMAHIPPAVIKVQGPHEASEPDHETRLKDQLQSVSPTVTNLLIDDSTPSDAEWALLGAHLKNVEELELESGFNEELNDKNLPLHWPLRKLTLSSACGELIQSPFVRQGLVSHLSLYFTCNLRFEGPTTNELTRLHDESTAKETKDDLDTHKGIKITYLPELVVEHMQKVYADPDRKLDPENEPPAGPINLKTLEIWENDAIDTLCRMSGALPHIVDNLHTLRLRSTSGLDFSMITEDTFRQFLPAMENLQVLNLTVGEIFQDAQFLPTLHTILPPNLTTLYFRGPVSLVTSEHWVDWLRAFRSTTFLPKLQRLAFVLDLHYGEHHPRSWGKKESPAPIGLLQQARQECESLYGIARERGIVLEDMPTEPHSKLLRCVDLRW</sequence>
<evidence type="ECO:0000313" key="2">
    <source>
        <dbReference type="Proteomes" id="UP001215712"/>
    </source>
</evidence>
<accession>A0AAD6MVZ6</accession>
<reference evidence="1" key="2">
    <citation type="submission" date="2023-01" db="EMBL/GenBank/DDBJ databases">
        <authorList>
            <person name="Petersen C."/>
        </authorList>
    </citation>
    <scope>NUCLEOTIDE SEQUENCE</scope>
    <source>
        <strain evidence="1">IBT 17514</strain>
    </source>
</reference>
<dbReference type="AlphaFoldDB" id="A0AAD6MVZ6"/>
<gene>
    <name evidence="1" type="ORF">N7493_006030</name>
</gene>